<sequence>MKLAPRIARAATRGRYWSRSIAASTCVRIRSLTPYALRITLETAARETPASRATSWIVDGRAGEDVLSGVGCAGVTALFPIL</sequence>
<gene>
    <name evidence="1" type="ORF">GCM10023198_42970</name>
</gene>
<name>A0ABP8XWW7_9MICO</name>
<reference evidence="2" key="1">
    <citation type="journal article" date="2019" name="Int. J. Syst. Evol. Microbiol.">
        <title>The Global Catalogue of Microorganisms (GCM) 10K type strain sequencing project: providing services to taxonomists for standard genome sequencing and annotation.</title>
        <authorList>
            <consortium name="The Broad Institute Genomics Platform"/>
            <consortium name="The Broad Institute Genome Sequencing Center for Infectious Disease"/>
            <person name="Wu L."/>
            <person name="Ma J."/>
        </authorList>
    </citation>
    <scope>NUCLEOTIDE SEQUENCE [LARGE SCALE GENOMIC DNA]</scope>
    <source>
        <strain evidence="2">JCM 17975</strain>
    </source>
</reference>
<protein>
    <submittedName>
        <fullName evidence="1">Uncharacterized protein</fullName>
    </submittedName>
</protein>
<dbReference type="EMBL" id="BAABHM010000022">
    <property type="protein sequence ID" value="GAA4715152.1"/>
    <property type="molecule type" value="Genomic_DNA"/>
</dbReference>
<evidence type="ECO:0000313" key="1">
    <source>
        <dbReference type="EMBL" id="GAA4715152.1"/>
    </source>
</evidence>
<evidence type="ECO:0000313" key="2">
    <source>
        <dbReference type="Proteomes" id="UP001500843"/>
    </source>
</evidence>
<organism evidence="1 2">
    <name type="scientific">Promicromonospora umidemergens</name>
    <dbReference type="NCBI Taxonomy" id="629679"/>
    <lineage>
        <taxon>Bacteria</taxon>
        <taxon>Bacillati</taxon>
        <taxon>Actinomycetota</taxon>
        <taxon>Actinomycetes</taxon>
        <taxon>Micrococcales</taxon>
        <taxon>Promicromonosporaceae</taxon>
        <taxon>Promicromonospora</taxon>
    </lineage>
</organism>
<accession>A0ABP8XWW7</accession>
<keyword evidence="2" id="KW-1185">Reference proteome</keyword>
<comment type="caution">
    <text evidence="1">The sequence shown here is derived from an EMBL/GenBank/DDBJ whole genome shotgun (WGS) entry which is preliminary data.</text>
</comment>
<dbReference type="Proteomes" id="UP001500843">
    <property type="component" value="Unassembled WGS sequence"/>
</dbReference>
<proteinExistence type="predicted"/>